<dbReference type="EMBL" id="JAWDID010000009">
    <property type="protein sequence ID" value="MDU0339859.1"/>
    <property type="molecule type" value="Genomic_DNA"/>
</dbReference>
<dbReference type="InterPro" id="IPR018988">
    <property type="entry name" value="DUF2000"/>
</dbReference>
<dbReference type="Proteomes" id="UP001254257">
    <property type="component" value="Unassembled WGS sequence"/>
</dbReference>
<gene>
    <name evidence="1" type="ORF">RKE40_08200</name>
</gene>
<evidence type="ECO:0000313" key="2">
    <source>
        <dbReference type="Proteomes" id="UP001254257"/>
    </source>
</evidence>
<evidence type="ECO:0000313" key="1">
    <source>
        <dbReference type="EMBL" id="MDU0339859.1"/>
    </source>
</evidence>
<name>A0ABU3S518_9HYPH</name>
<dbReference type="RefSeq" id="WP_316017746.1">
    <property type="nucleotide sequence ID" value="NZ_JAWDID010000009.1"/>
</dbReference>
<keyword evidence="2" id="KW-1185">Reference proteome</keyword>
<dbReference type="Pfam" id="PF09391">
    <property type="entry name" value="DUF2000"/>
    <property type="match status" value="1"/>
</dbReference>
<proteinExistence type="predicted"/>
<comment type="caution">
    <text evidence="1">The sequence shown here is derived from an EMBL/GenBank/DDBJ whole genome shotgun (WGS) entry which is preliminary data.</text>
</comment>
<dbReference type="SUPFAM" id="SSF102462">
    <property type="entry name" value="Peptidyl-tRNA hydrolase II"/>
    <property type="match status" value="1"/>
</dbReference>
<protein>
    <submittedName>
        <fullName evidence="1">DUF2000 family protein</fullName>
    </submittedName>
</protein>
<dbReference type="InterPro" id="IPR023476">
    <property type="entry name" value="Pep_tRNA_hydro_II_dom_sf"/>
</dbReference>
<reference evidence="1 2" key="1">
    <citation type="submission" date="2023-09" db="EMBL/GenBank/DDBJ databases">
        <title>Whole genome shotgun sequencing (WGS) of Bosea sp. ZW T0_25, isolated from stored onions (Allium cepa).</title>
        <authorList>
            <person name="Stoll D.A."/>
            <person name="Huch M."/>
        </authorList>
    </citation>
    <scope>NUCLEOTIDE SEQUENCE [LARGE SCALE GENOMIC DNA]</scope>
    <source>
        <strain evidence="1 2">ZW T0_25</strain>
    </source>
</reference>
<organism evidence="1 2">
    <name type="scientific">Bosea rubneri</name>
    <dbReference type="NCBI Taxonomy" id="3075434"/>
    <lineage>
        <taxon>Bacteria</taxon>
        <taxon>Pseudomonadati</taxon>
        <taxon>Pseudomonadota</taxon>
        <taxon>Alphaproteobacteria</taxon>
        <taxon>Hyphomicrobiales</taxon>
        <taxon>Boseaceae</taxon>
        <taxon>Bosea</taxon>
    </lineage>
</organism>
<sequence>MRFDTKIAVIVHEELASWQKLNVACFLSGGLVAATPELGGEAYRDGSGKVYGPLIRQPVLVFAAASTDLSRVLRRAGEAGLRPSLYTRELFATGHDEANRAAVEAVATAALDLVGLALHGERKAVDKAIKGLKLHP</sequence>
<dbReference type="Gene3D" id="3.40.1490.10">
    <property type="entry name" value="Bit1"/>
    <property type="match status" value="1"/>
</dbReference>
<accession>A0ABU3S518</accession>